<protein>
    <submittedName>
        <fullName evidence="1">Uncharacterized protein</fullName>
    </submittedName>
</protein>
<dbReference type="InParanoid" id="B9R8B5"/>
<reference evidence="2" key="1">
    <citation type="journal article" date="2010" name="Nat. Biotechnol.">
        <title>Draft genome sequence of the oilseed species Ricinus communis.</title>
        <authorList>
            <person name="Chan A.P."/>
            <person name="Crabtree J."/>
            <person name="Zhao Q."/>
            <person name="Lorenzi H."/>
            <person name="Orvis J."/>
            <person name="Puiu D."/>
            <person name="Melake-Berhan A."/>
            <person name="Jones K.M."/>
            <person name="Redman J."/>
            <person name="Chen G."/>
            <person name="Cahoon E.B."/>
            <person name="Gedil M."/>
            <person name="Stanke M."/>
            <person name="Haas B.J."/>
            <person name="Wortman J.R."/>
            <person name="Fraser-Liggett C.M."/>
            <person name="Ravel J."/>
            <person name="Rabinowicz P.D."/>
        </authorList>
    </citation>
    <scope>NUCLEOTIDE SEQUENCE [LARGE SCALE GENOMIC DNA]</scope>
    <source>
        <strain evidence="2">cv. Hale</strain>
    </source>
</reference>
<dbReference type="Proteomes" id="UP000008311">
    <property type="component" value="Unassembled WGS sequence"/>
</dbReference>
<organism evidence="1 2">
    <name type="scientific">Ricinus communis</name>
    <name type="common">Castor bean</name>
    <dbReference type="NCBI Taxonomy" id="3988"/>
    <lineage>
        <taxon>Eukaryota</taxon>
        <taxon>Viridiplantae</taxon>
        <taxon>Streptophyta</taxon>
        <taxon>Embryophyta</taxon>
        <taxon>Tracheophyta</taxon>
        <taxon>Spermatophyta</taxon>
        <taxon>Magnoliopsida</taxon>
        <taxon>eudicotyledons</taxon>
        <taxon>Gunneridae</taxon>
        <taxon>Pentapetalae</taxon>
        <taxon>rosids</taxon>
        <taxon>fabids</taxon>
        <taxon>Malpighiales</taxon>
        <taxon>Euphorbiaceae</taxon>
        <taxon>Acalyphoideae</taxon>
        <taxon>Acalypheae</taxon>
        <taxon>Ricinus</taxon>
    </lineage>
</organism>
<name>B9R8B5_RICCO</name>
<evidence type="ECO:0000313" key="2">
    <source>
        <dbReference type="Proteomes" id="UP000008311"/>
    </source>
</evidence>
<proteinExistence type="predicted"/>
<gene>
    <name evidence="1" type="ORF">RCOM_1598430</name>
</gene>
<keyword evidence="2" id="KW-1185">Reference proteome</keyword>
<dbReference type="EMBL" id="EQ973772">
    <property type="protein sequence ID" value="EEF52745.1"/>
    <property type="molecule type" value="Genomic_DNA"/>
</dbReference>
<dbReference type="AlphaFoldDB" id="B9R8B5"/>
<sequence length="50" mass="5499">MFGDCDELELGFAIKVPNGAMLVLDLTISIVPQLSLCFRGCFKFAGFEKL</sequence>
<evidence type="ECO:0000313" key="1">
    <source>
        <dbReference type="EMBL" id="EEF52745.1"/>
    </source>
</evidence>
<accession>B9R8B5</accession>